<dbReference type="Proteomes" id="UP000675664">
    <property type="component" value="Unassembled WGS sequence"/>
</dbReference>
<accession>A0A8J7VXH9</accession>
<feature type="transmembrane region" description="Helical" evidence="1">
    <location>
        <begin position="79"/>
        <end position="102"/>
    </location>
</feature>
<organism evidence="2 3">
    <name type="scientific">Sinanaerobacter chloroacetimidivorans</name>
    <dbReference type="NCBI Taxonomy" id="2818044"/>
    <lineage>
        <taxon>Bacteria</taxon>
        <taxon>Bacillati</taxon>
        <taxon>Bacillota</taxon>
        <taxon>Clostridia</taxon>
        <taxon>Peptostreptococcales</taxon>
        <taxon>Anaerovoracaceae</taxon>
        <taxon>Sinanaerobacter</taxon>
    </lineage>
</organism>
<dbReference type="InterPro" id="IPR014196">
    <property type="entry name" value="SpoIIM"/>
</dbReference>
<evidence type="ECO:0000256" key="1">
    <source>
        <dbReference type="SAM" id="Phobius"/>
    </source>
</evidence>
<dbReference type="RefSeq" id="WP_227016996.1">
    <property type="nucleotide sequence ID" value="NZ_JAGSND010000002.1"/>
</dbReference>
<evidence type="ECO:0000313" key="3">
    <source>
        <dbReference type="Proteomes" id="UP000675664"/>
    </source>
</evidence>
<dbReference type="InterPro" id="IPR002798">
    <property type="entry name" value="SpoIIM-like"/>
</dbReference>
<keyword evidence="3" id="KW-1185">Reference proteome</keyword>
<feature type="transmembrane region" description="Helical" evidence="1">
    <location>
        <begin position="137"/>
        <end position="158"/>
    </location>
</feature>
<feature type="transmembrane region" description="Helical" evidence="1">
    <location>
        <begin position="20"/>
        <end position="41"/>
    </location>
</feature>
<dbReference type="AlphaFoldDB" id="A0A8J7VXH9"/>
<dbReference type="NCBIfam" id="TIGR02831">
    <property type="entry name" value="spo_II_M"/>
    <property type="match status" value="1"/>
</dbReference>
<gene>
    <name evidence="2" type="primary">spoIIM</name>
    <name evidence="2" type="ORF">KCX82_03135</name>
</gene>
<dbReference type="PIRSF" id="PIRSF038973">
    <property type="entry name" value="SpoIIM"/>
    <property type="match status" value="1"/>
</dbReference>
<dbReference type="Pfam" id="PF01944">
    <property type="entry name" value="SpoIIM"/>
    <property type="match status" value="1"/>
</dbReference>
<dbReference type="EMBL" id="JAGSND010000002">
    <property type="protein sequence ID" value="MBR0596862.1"/>
    <property type="molecule type" value="Genomic_DNA"/>
</dbReference>
<keyword evidence="1" id="KW-0812">Transmembrane</keyword>
<name>A0A8J7VXH9_9FIRM</name>
<keyword evidence="1" id="KW-0472">Membrane</keyword>
<proteinExistence type="predicted"/>
<reference evidence="2" key="1">
    <citation type="submission" date="2021-04" db="EMBL/GenBank/DDBJ databases">
        <title>Sinoanaerobacter chloroacetimidivorans sp. nov., an obligate anaerobic bacterium isolated from anaerobic sludge.</title>
        <authorList>
            <person name="Bao Y."/>
        </authorList>
    </citation>
    <scope>NUCLEOTIDE SEQUENCE</scope>
    <source>
        <strain evidence="2">BAD-6</strain>
    </source>
</reference>
<evidence type="ECO:0000313" key="2">
    <source>
        <dbReference type="EMBL" id="MBR0596862.1"/>
    </source>
</evidence>
<protein>
    <submittedName>
        <fullName evidence="2">Stage II sporulation protein M</fullName>
    </submittedName>
</protein>
<sequence length="206" mass="22138">MKRHTLNHTSNLVTGSSTSFAAALFFFMLGISAGVFTELLMNSTEKENMINYLGQYLLLSNYNDVSFSKIFFSSAGNNLILLLIMAVSGLTAIGFPIALAALTYKGMALGFSAALLIDSMSYKGVALIFTSMLPQNLILIPAILIAGIAALNVAFHTISNRRFGMKKSLVESSGSYTFINIILIVAVLAGSFIESFISPLLTQLIV</sequence>
<comment type="caution">
    <text evidence="2">The sequence shown here is derived from an EMBL/GenBank/DDBJ whole genome shotgun (WGS) entry which is preliminary data.</text>
</comment>
<keyword evidence="1" id="KW-1133">Transmembrane helix</keyword>
<feature type="transmembrane region" description="Helical" evidence="1">
    <location>
        <begin position="178"/>
        <end position="201"/>
    </location>
</feature>
<reference evidence="2" key="2">
    <citation type="submission" date="2021-04" db="EMBL/GenBank/DDBJ databases">
        <authorList>
            <person name="Liu J."/>
        </authorList>
    </citation>
    <scope>NUCLEOTIDE SEQUENCE</scope>
    <source>
        <strain evidence="2">BAD-6</strain>
    </source>
</reference>